<evidence type="ECO:0000313" key="6">
    <source>
        <dbReference type="EMBL" id="MCY1009964.1"/>
    </source>
</evidence>
<dbReference type="PROSITE" id="PS00622">
    <property type="entry name" value="HTH_LUXR_1"/>
    <property type="match status" value="1"/>
</dbReference>
<dbReference type="SMART" id="SM00448">
    <property type="entry name" value="REC"/>
    <property type="match status" value="1"/>
</dbReference>
<feature type="domain" description="HTH luxR-type" evidence="4">
    <location>
        <begin position="155"/>
        <end position="220"/>
    </location>
</feature>
<evidence type="ECO:0000256" key="3">
    <source>
        <dbReference type="PROSITE-ProRule" id="PRU00169"/>
    </source>
</evidence>
<name>A0A9X3ETD6_9BACT</name>
<gene>
    <name evidence="6" type="ORF">OV079_31265</name>
</gene>
<dbReference type="Gene3D" id="3.40.50.2300">
    <property type="match status" value="1"/>
</dbReference>
<feature type="domain" description="Response regulatory" evidence="5">
    <location>
        <begin position="23"/>
        <end position="139"/>
    </location>
</feature>
<dbReference type="GO" id="GO:0000160">
    <property type="term" value="P:phosphorelay signal transduction system"/>
    <property type="evidence" value="ECO:0007669"/>
    <property type="project" value="InterPro"/>
</dbReference>
<organism evidence="6 7">
    <name type="scientific">Nannocystis pusilla</name>
    <dbReference type="NCBI Taxonomy" id="889268"/>
    <lineage>
        <taxon>Bacteria</taxon>
        <taxon>Pseudomonadati</taxon>
        <taxon>Myxococcota</taxon>
        <taxon>Polyangia</taxon>
        <taxon>Nannocystales</taxon>
        <taxon>Nannocystaceae</taxon>
        <taxon>Nannocystis</taxon>
    </lineage>
</organism>
<dbReference type="InterPro" id="IPR039420">
    <property type="entry name" value="WalR-like"/>
</dbReference>
<evidence type="ECO:0000256" key="1">
    <source>
        <dbReference type="ARBA" id="ARBA00022553"/>
    </source>
</evidence>
<dbReference type="InterPro" id="IPR000792">
    <property type="entry name" value="Tscrpt_reg_LuxR_C"/>
</dbReference>
<dbReference type="PANTHER" id="PTHR43214:SF43">
    <property type="entry name" value="TWO-COMPONENT RESPONSE REGULATOR"/>
    <property type="match status" value="1"/>
</dbReference>
<evidence type="ECO:0000256" key="2">
    <source>
        <dbReference type="ARBA" id="ARBA00023125"/>
    </source>
</evidence>
<dbReference type="RefSeq" id="WP_267772733.1">
    <property type="nucleotide sequence ID" value="NZ_JAPNKE010000002.1"/>
</dbReference>
<dbReference type="InterPro" id="IPR001789">
    <property type="entry name" value="Sig_transdc_resp-reg_receiver"/>
</dbReference>
<dbReference type="SUPFAM" id="SSF52172">
    <property type="entry name" value="CheY-like"/>
    <property type="match status" value="1"/>
</dbReference>
<evidence type="ECO:0000313" key="7">
    <source>
        <dbReference type="Proteomes" id="UP001150924"/>
    </source>
</evidence>
<dbReference type="InterPro" id="IPR058245">
    <property type="entry name" value="NreC/VraR/RcsB-like_REC"/>
</dbReference>
<accession>A0A9X3ETD6</accession>
<dbReference type="PRINTS" id="PR00038">
    <property type="entry name" value="HTHLUXR"/>
</dbReference>
<dbReference type="SMART" id="SM00421">
    <property type="entry name" value="HTH_LUXR"/>
    <property type="match status" value="1"/>
</dbReference>
<dbReference type="SUPFAM" id="SSF46894">
    <property type="entry name" value="C-terminal effector domain of the bipartite response regulators"/>
    <property type="match status" value="1"/>
</dbReference>
<dbReference type="CDD" id="cd17535">
    <property type="entry name" value="REC_NarL-like"/>
    <property type="match status" value="1"/>
</dbReference>
<feature type="modified residue" description="4-aspartylphosphate" evidence="3">
    <location>
        <position position="74"/>
    </location>
</feature>
<protein>
    <submittedName>
        <fullName evidence="6">Response regulator transcription factor</fullName>
    </submittedName>
</protein>
<dbReference type="Pfam" id="PF00196">
    <property type="entry name" value="GerE"/>
    <property type="match status" value="1"/>
</dbReference>
<keyword evidence="2" id="KW-0238">DNA-binding</keyword>
<dbReference type="InterPro" id="IPR011006">
    <property type="entry name" value="CheY-like_superfamily"/>
</dbReference>
<dbReference type="Pfam" id="PF00072">
    <property type="entry name" value="Response_reg"/>
    <property type="match status" value="1"/>
</dbReference>
<dbReference type="PROSITE" id="PS50043">
    <property type="entry name" value="HTH_LUXR_2"/>
    <property type="match status" value="1"/>
</dbReference>
<comment type="caution">
    <text evidence="6">The sequence shown here is derived from an EMBL/GenBank/DDBJ whole genome shotgun (WGS) entry which is preliminary data.</text>
</comment>
<dbReference type="PANTHER" id="PTHR43214">
    <property type="entry name" value="TWO-COMPONENT RESPONSE REGULATOR"/>
    <property type="match status" value="1"/>
</dbReference>
<sequence length="224" mass="24050">MAVEPQRSQLRVGVTSMSHEALRILLVDDHPVVRDGLASIIKTDGSLEVVGQAADGASAVAAYISLRPDVLMLDLRMPGMDGFEAATRTLDADPAARVLVMTTYDGDEDIFRCLRLGAKGYLLKDAPPSEILTAIRVVGGGGQYTSHLVAAKAMRRLSHAALTRREQDVLVQNAEGRSNKDIASRLDMTEGTVKTHVKAILAKLDAMSRTEAVAIAARRGLLHL</sequence>
<dbReference type="AlphaFoldDB" id="A0A9X3ETD6"/>
<reference evidence="6" key="1">
    <citation type="submission" date="2022-11" db="EMBL/GenBank/DDBJ databases">
        <title>Minimal conservation of predation-associated metabolite biosynthetic gene clusters underscores biosynthetic potential of Myxococcota including descriptions for ten novel species: Archangium lansinium sp. nov., Myxococcus landrumus sp. nov., Nannocystis bai.</title>
        <authorList>
            <person name="Ahearne A."/>
            <person name="Stevens C."/>
            <person name="Phillips K."/>
        </authorList>
    </citation>
    <scope>NUCLEOTIDE SEQUENCE</scope>
    <source>
        <strain evidence="6">Na p29</strain>
    </source>
</reference>
<keyword evidence="1 3" id="KW-0597">Phosphoprotein</keyword>
<dbReference type="GO" id="GO:0006355">
    <property type="term" value="P:regulation of DNA-templated transcription"/>
    <property type="evidence" value="ECO:0007669"/>
    <property type="project" value="InterPro"/>
</dbReference>
<dbReference type="InterPro" id="IPR016032">
    <property type="entry name" value="Sig_transdc_resp-reg_C-effctor"/>
</dbReference>
<dbReference type="Proteomes" id="UP001150924">
    <property type="component" value="Unassembled WGS sequence"/>
</dbReference>
<dbReference type="EMBL" id="JAPNKE010000002">
    <property type="protein sequence ID" value="MCY1009964.1"/>
    <property type="molecule type" value="Genomic_DNA"/>
</dbReference>
<proteinExistence type="predicted"/>
<keyword evidence="7" id="KW-1185">Reference proteome</keyword>
<evidence type="ECO:0000259" key="4">
    <source>
        <dbReference type="PROSITE" id="PS50043"/>
    </source>
</evidence>
<evidence type="ECO:0000259" key="5">
    <source>
        <dbReference type="PROSITE" id="PS50110"/>
    </source>
</evidence>
<dbReference type="CDD" id="cd06170">
    <property type="entry name" value="LuxR_C_like"/>
    <property type="match status" value="1"/>
</dbReference>
<dbReference type="GO" id="GO:0003677">
    <property type="term" value="F:DNA binding"/>
    <property type="evidence" value="ECO:0007669"/>
    <property type="project" value="UniProtKB-KW"/>
</dbReference>
<dbReference type="PROSITE" id="PS50110">
    <property type="entry name" value="RESPONSE_REGULATORY"/>
    <property type="match status" value="1"/>
</dbReference>